<gene>
    <name evidence="1" type="ORF">ECRASSUSDP1_LOCUS9186</name>
</gene>
<dbReference type="EMBL" id="CAMPGE010009022">
    <property type="protein sequence ID" value="CAI2367897.1"/>
    <property type="molecule type" value="Genomic_DNA"/>
</dbReference>
<sequence>MQPKDIQSSEVHNIHESQIVPKRLDEEHKATKTFQQSFIKMPRFEDSYCLINKLEPIVKSLNFARQESDTNLTSLLVTNEKILFYQITQAEELLSEITQEATQADCGSMVEHDSILKTKIKHLKKLLNVLLEKSWRRKKYKTARGTKPSQDTEYDKVVEISLKLERVACTQHQKEVEMRKIKIWHDVYKTYTEKQSLFGLGPFLDHNIRDPMNFQMLKKMLNVALPSTRIVLLSIFYCKNKRNFNSFRGWFTPTINFLTLYSKDLTDVGGLLLRISKISHRILENITLDSFKISGSQLKRFFMLVKHVKCVRICFCKLNFTEVIDLDTCLKGTTIRKLLTTQLARSDYSDWENKPEGFSNFIESLSKSDLKISLQTICIGEDSLRKAFIEQVLAGSELSHVDLNME</sequence>
<comment type="caution">
    <text evidence="1">The sequence shown here is derived from an EMBL/GenBank/DDBJ whole genome shotgun (WGS) entry which is preliminary data.</text>
</comment>
<protein>
    <submittedName>
        <fullName evidence="1">Uncharacterized protein</fullName>
    </submittedName>
</protein>
<reference evidence="1" key="1">
    <citation type="submission" date="2023-07" db="EMBL/GenBank/DDBJ databases">
        <authorList>
            <consortium name="AG Swart"/>
            <person name="Singh M."/>
            <person name="Singh A."/>
            <person name="Seah K."/>
            <person name="Emmerich C."/>
        </authorList>
    </citation>
    <scope>NUCLEOTIDE SEQUENCE</scope>
    <source>
        <strain evidence="1">DP1</strain>
    </source>
</reference>
<dbReference type="Proteomes" id="UP001295684">
    <property type="component" value="Unassembled WGS sequence"/>
</dbReference>
<proteinExistence type="predicted"/>
<dbReference type="AlphaFoldDB" id="A0AAD1UJI9"/>
<keyword evidence="2" id="KW-1185">Reference proteome</keyword>
<evidence type="ECO:0000313" key="2">
    <source>
        <dbReference type="Proteomes" id="UP001295684"/>
    </source>
</evidence>
<evidence type="ECO:0000313" key="1">
    <source>
        <dbReference type="EMBL" id="CAI2367897.1"/>
    </source>
</evidence>
<organism evidence="1 2">
    <name type="scientific">Euplotes crassus</name>
    <dbReference type="NCBI Taxonomy" id="5936"/>
    <lineage>
        <taxon>Eukaryota</taxon>
        <taxon>Sar</taxon>
        <taxon>Alveolata</taxon>
        <taxon>Ciliophora</taxon>
        <taxon>Intramacronucleata</taxon>
        <taxon>Spirotrichea</taxon>
        <taxon>Hypotrichia</taxon>
        <taxon>Euplotida</taxon>
        <taxon>Euplotidae</taxon>
        <taxon>Moneuplotes</taxon>
    </lineage>
</organism>
<name>A0AAD1UJI9_EUPCR</name>
<accession>A0AAD1UJI9</accession>